<dbReference type="Gene3D" id="1.20.1510.10">
    <property type="entry name" value="Cation efflux protein transmembrane domain"/>
    <property type="match status" value="2"/>
</dbReference>
<dbReference type="Pfam" id="PF01545">
    <property type="entry name" value="Cation_efflux"/>
    <property type="match status" value="2"/>
</dbReference>
<feature type="compositionally biased region" description="Low complexity" evidence="6">
    <location>
        <begin position="181"/>
        <end position="198"/>
    </location>
</feature>
<dbReference type="AlphaFoldDB" id="A0A1Q9DV46"/>
<evidence type="ECO:0000313" key="9">
    <source>
        <dbReference type="EMBL" id="OLP99034.1"/>
    </source>
</evidence>
<dbReference type="EMBL" id="LSRX01000376">
    <property type="protein sequence ID" value="OLP99034.1"/>
    <property type="molecule type" value="Genomic_DNA"/>
</dbReference>
<reference evidence="9 10" key="1">
    <citation type="submission" date="2016-02" db="EMBL/GenBank/DDBJ databases">
        <title>Genome analysis of coral dinoflagellate symbionts highlights evolutionary adaptations to a symbiotic lifestyle.</title>
        <authorList>
            <person name="Aranda M."/>
            <person name="Li Y."/>
            <person name="Liew Y.J."/>
            <person name="Baumgarten S."/>
            <person name="Simakov O."/>
            <person name="Wilson M."/>
            <person name="Piel J."/>
            <person name="Ashoor H."/>
            <person name="Bougouffa S."/>
            <person name="Bajic V.B."/>
            <person name="Ryu T."/>
            <person name="Ravasi T."/>
            <person name="Bayer T."/>
            <person name="Micklem G."/>
            <person name="Kim H."/>
            <person name="Bhak J."/>
            <person name="Lajeunesse T.C."/>
            <person name="Voolstra C.R."/>
        </authorList>
    </citation>
    <scope>NUCLEOTIDE SEQUENCE [LARGE SCALE GENOMIC DNA]</scope>
    <source>
        <strain evidence="9 10">CCMP2467</strain>
    </source>
</reference>
<dbReference type="OrthoDB" id="78669at2759"/>
<feature type="transmembrane region" description="Helical" evidence="7">
    <location>
        <begin position="335"/>
        <end position="356"/>
    </location>
</feature>
<dbReference type="PANTHER" id="PTHR11562">
    <property type="entry name" value="CATION EFFLUX PROTEIN/ ZINC TRANSPORTER"/>
    <property type="match status" value="1"/>
</dbReference>
<dbReference type="SUPFAM" id="SSF161111">
    <property type="entry name" value="Cation efflux protein transmembrane domain-like"/>
    <property type="match status" value="1"/>
</dbReference>
<proteinExistence type="predicted"/>
<dbReference type="InterPro" id="IPR027469">
    <property type="entry name" value="Cation_efflux_TMD_sf"/>
</dbReference>
<feature type="transmembrane region" description="Helical" evidence="7">
    <location>
        <begin position="12"/>
        <end position="34"/>
    </location>
</feature>
<keyword evidence="2 7" id="KW-0812">Transmembrane</keyword>
<evidence type="ECO:0000256" key="1">
    <source>
        <dbReference type="ARBA" id="ARBA00004141"/>
    </source>
</evidence>
<protein>
    <recommendedName>
        <fullName evidence="8">Cation efflux protein transmembrane domain-containing protein</fullName>
    </recommendedName>
</protein>
<gene>
    <name evidence="9" type="ORF">AK812_SmicGene18451</name>
</gene>
<evidence type="ECO:0000256" key="3">
    <source>
        <dbReference type="ARBA" id="ARBA00022906"/>
    </source>
</evidence>
<evidence type="ECO:0000313" key="10">
    <source>
        <dbReference type="Proteomes" id="UP000186817"/>
    </source>
</evidence>
<comment type="subcellular location">
    <subcellularLocation>
        <location evidence="1">Membrane</location>
        <topology evidence="1">Multi-pass membrane protein</topology>
    </subcellularLocation>
</comment>
<evidence type="ECO:0000256" key="2">
    <source>
        <dbReference type="ARBA" id="ARBA00022692"/>
    </source>
</evidence>
<feature type="region of interest" description="Disordered" evidence="6">
    <location>
        <begin position="154"/>
        <end position="236"/>
    </location>
</feature>
<keyword evidence="3" id="KW-0862">Zinc</keyword>
<dbReference type="InterPro" id="IPR050681">
    <property type="entry name" value="CDF/SLC30A"/>
</dbReference>
<organism evidence="9 10">
    <name type="scientific">Symbiodinium microadriaticum</name>
    <name type="common">Dinoflagellate</name>
    <name type="synonym">Zooxanthella microadriatica</name>
    <dbReference type="NCBI Taxonomy" id="2951"/>
    <lineage>
        <taxon>Eukaryota</taxon>
        <taxon>Sar</taxon>
        <taxon>Alveolata</taxon>
        <taxon>Dinophyceae</taxon>
        <taxon>Suessiales</taxon>
        <taxon>Symbiodiniaceae</taxon>
        <taxon>Symbiodinium</taxon>
    </lineage>
</organism>
<sequence>MFDVDRMRADSKWLLFVCVMTSFVLIFQLVAGAVGKSDALIADSAHTSVDLITYFLNFYVEYRKTKHFRFGNSYDAFGVMQDQEQRRLDLRGSTISTFLLVTATGWASKEAIDRLTMPDELKPAANFAGIGPSMLSFSVMSAAAGDRTSELAARLPSMPSDGDFTTGSFPDMSPTPYKEYTSPTSSTNRNNRGNSPTSVEANMSASDLPEGLEGFRVARPDPDTRRAKRKARKQGGLNLRADFSNEASPCMDRNCTDSGCAAPGRGHAENNAFMALVHTIVHPGCQHGNGKKEHQHNLNVFGAVLHVVADVLRSVAILVVAILIQTGWVQDPADADAVCALFVAAFVILGSLTLIIQMAHAAWHFVSSEVPEEADCEMGLPISPEQSYV</sequence>
<dbReference type="GO" id="GO:0005385">
    <property type="term" value="F:zinc ion transmembrane transporter activity"/>
    <property type="evidence" value="ECO:0007669"/>
    <property type="project" value="TreeGrafter"/>
</dbReference>
<name>A0A1Q9DV46_SYMMI</name>
<feature type="domain" description="Cation efflux protein transmembrane" evidence="8">
    <location>
        <begin position="293"/>
        <end position="356"/>
    </location>
</feature>
<evidence type="ECO:0000256" key="6">
    <source>
        <dbReference type="SAM" id="MobiDB-lite"/>
    </source>
</evidence>
<dbReference type="Proteomes" id="UP000186817">
    <property type="component" value="Unassembled WGS sequence"/>
</dbReference>
<keyword evidence="4 7" id="KW-1133">Transmembrane helix</keyword>
<accession>A0A1Q9DV46</accession>
<keyword evidence="10" id="KW-1185">Reference proteome</keyword>
<dbReference type="PANTHER" id="PTHR11562:SF17">
    <property type="entry name" value="RE54080P-RELATED"/>
    <property type="match status" value="1"/>
</dbReference>
<feature type="domain" description="Cation efflux protein transmembrane" evidence="8">
    <location>
        <begin position="16"/>
        <end position="71"/>
    </location>
</feature>
<evidence type="ECO:0000256" key="4">
    <source>
        <dbReference type="ARBA" id="ARBA00022989"/>
    </source>
</evidence>
<comment type="caution">
    <text evidence="9">The sequence shown here is derived from an EMBL/GenBank/DDBJ whole genome shotgun (WGS) entry which is preliminary data.</text>
</comment>
<keyword evidence="5 7" id="KW-0472">Membrane</keyword>
<feature type="compositionally biased region" description="Basic and acidic residues" evidence="6">
    <location>
        <begin position="216"/>
        <end position="225"/>
    </location>
</feature>
<dbReference type="GO" id="GO:0005886">
    <property type="term" value="C:plasma membrane"/>
    <property type="evidence" value="ECO:0007669"/>
    <property type="project" value="TreeGrafter"/>
</dbReference>
<keyword evidence="3" id="KW-0864">Zinc transport</keyword>
<keyword evidence="3" id="KW-0813">Transport</keyword>
<evidence type="ECO:0000259" key="8">
    <source>
        <dbReference type="Pfam" id="PF01545"/>
    </source>
</evidence>
<feature type="transmembrane region" description="Helical" evidence="7">
    <location>
        <begin position="300"/>
        <end position="323"/>
    </location>
</feature>
<keyword evidence="3" id="KW-0406">Ion transport</keyword>
<evidence type="ECO:0000256" key="7">
    <source>
        <dbReference type="SAM" id="Phobius"/>
    </source>
</evidence>
<dbReference type="InterPro" id="IPR058533">
    <property type="entry name" value="Cation_efflux_TM"/>
</dbReference>
<evidence type="ECO:0000256" key="5">
    <source>
        <dbReference type="ARBA" id="ARBA00023136"/>
    </source>
</evidence>